<evidence type="ECO:0000256" key="8">
    <source>
        <dbReference type="ARBA" id="ARBA00035655"/>
    </source>
</evidence>
<evidence type="ECO:0000313" key="10">
    <source>
        <dbReference type="EMBL" id="BAT30899.1"/>
    </source>
</evidence>
<dbReference type="Pfam" id="PF04143">
    <property type="entry name" value="Sulf_transp"/>
    <property type="match status" value="1"/>
</dbReference>
<dbReference type="AlphaFoldDB" id="A0A0P0Z9F9"/>
<keyword evidence="7 9" id="KW-0472">Membrane</keyword>
<keyword evidence="5 9" id="KW-0812">Transmembrane</keyword>
<dbReference type="InterPro" id="IPR007272">
    <property type="entry name" value="Sulf_transp_TsuA/YedE"/>
</dbReference>
<feature type="transmembrane region" description="Helical" evidence="9">
    <location>
        <begin position="124"/>
        <end position="146"/>
    </location>
</feature>
<feature type="transmembrane region" description="Helical" evidence="9">
    <location>
        <begin position="166"/>
        <end position="192"/>
    </location>
</feature>
<feature type="transmembrane region" description="Helical" evidence="9">
    <location>
        <begin position="293"/>
        <end position="316"/>
    </location>
</feature>
<protein>
    <submittedName>
        <fullName evidence="10">YeeE/YedE protein</fullName>
    </submittedName>
</protein>
<feature type="transmembrane region" description="Helical" evidence="9">
    <location>
        <begin position="53"/>
        <end position="77"/>
    </location>
</feature>
<feature type="transmembrane region" description="Helical" evidence="9">
    <location>
        <begin position="15"/>
        <end position="32"/>
    </location>
</feature>
<keyword evidence="6 9" id="KW-1133">Transmembrane helix</keyword>
<evidence type="ECO:0000256" key="4">
    <source>
        <dbReference type="ARBA" id="ARBA00022519"/>
    </source>
</evidence>
<name>A0A0P0Z9F9_9HYPH</name>
<evidence type="ECO:0000256" key="7">
    <source>
        <dbReference type="ARBA" id="ARBA00023136"/>
    </source>
</evidence>
<keyword evidence="3" id="KW-1003">Cell membrane</keyword>
<feature type="transmembrane region" description="Helical" evidence="9">
    <location>
        <begin position="89"/>
        <end position="112"/>
    </location>
</feature>
<comment type="similarity">
    <text evidence="8">Belongs to the TsuA/YedE (TC 9.B.102) family.</text>
</comment>
<proteinExistence type="inferred from homology"/>
<dbReference type="PANTHER" id="PTHR30574">
    <property type="entry name" value="INNER MEMBRANE PROTEIN YEDE"/>
    <property type="match status" value="1"/>
</dbReference>
<organism evidence="10">
    <name type="scientific">Fulvimarina pelagi</name>
    <dbReference type="NCBI Taxonomy" id="217511"/>
    <lineage>
        <taxon>Bacteria</taxon>
        <taxon>Pseudomonadati</taxon>
        <taxon>Pseudomonadota</taxon>
        <taxon>Alphaproteobacteria</taxon>
        <taxon>Hyphomicrobiales</taxon>
        <taxon>Aurantimonadaceae</taxon>
        <taxon>Fulvimarina</taxon>
    </lineage>
</organism>
<sequence>MDFVPLIEAIGEPNTIILGGAVIGGLFGFAAQRSEFCTRSAVLDVVRGRDLKALATWAIGFAVAVLGVQLLLSYGYIDARETRFFSTAQSLSGAIVGGLAFGVGMVLTRGCVSRLLVLSASGNLRAIYVSLVVALVGFATYAGVLVPLRDLVGSFWSTSAIGGNDLLAHLGTAQETGIVVGGVLLAAAFVIATKVRLSFWKLIGGVGVGLSIVAGWYFTYTLSLQVFDPIQAESLSFIRPLATTGAMATASGDPAGLDQGVLVGALVAAFLASVLFGGFRIRTFSEEGTPSLLRYTVGGVLMGFGGILAVGCTIGAGFTGVSVLAVSSLIGLASMISGAAIADRFVDRPTVETTTRNVSTSTVEAKPAR</sequence>
<accession>A0A0P0Z9F9</accession>
<evidence type="ECO:0000256" key="6">
    <source>
        <dbReference type="ARBA" id="ARBA00022989"/>
    </source>
</evidence>
<dbReference type="OrthoDB" id="5342349at2"/>
<feature type="transmembrane region" description="Helical" evidence="9">
    <location>
        <begin position="199"/>
        <end position="218"/>
    </location>
</feature>
<evidence type="ECO:0000256" key="3">
    <source>
        <dbReference type="ARBA" id="ARBA00022475"/>
    </source>
</evidence>
<evidence type="ECO:0000256" key="9">
    <source>
        <dbReference type="SAM" id="Phobius"/>
    </source>
</evidence>
<reference evidence="10" key="1">
    <citation type="journal article" date="2015" name="Proc. Natl. Acad. Sci. U.S.A.">
        <title>Bacterial clade with the ribosomal RNA operon on a small plasmid rather than the chromosome.</title>
        <authorList>
            <person name="Anda M."/>
            <person name="Ohtsubo Y."/>
            <person name="Okubo T."/>
            <person name="Sugawara M."/>
            <person name="Nagata Y."/>
            <person name="Tsuda M."/>
            <person name="Minamisawa K."/>
            <person name="Mitsui H."/>
        </authorList>
    </citation>
    <scope>NUCLEOTIDE SEQUENCE</scope>
    <source>
        <strain evidence="10">DSM 15513</strain>
    </source>
</reference>
<feature type="transmembrane region" description="Helical" evidence="9">
    <location>
        <begin position="322"/>
        <end position="342"/>
    </location>
</feature>
<keyword evidence="4" id="KW-0997">Cell inner membrane</keyword>
<dbReference type="RefSeq" id="WP_007067630.1">
    <property type="nucleotide sequence ID" value="NZ_BBWO01000012.1"/>
</dbReference>
<dbReference type="PANTHER" id="PTHR30574:SF1">
    <property type="entry name" value="SULPHUR TRANSPORT DOMAIN-CONTAINING PROTEIN"/>
    <property type="match status" value="1"/>
</dbReference>
<evidence type="ECO:0000256" key="5">
    <source>
        <dbReference type="ARBA" id="ARBA00022692"/>
    </source>
</evidence>
<dbReference type="EMBL" id="LC066395">
    <property type="protein sequence ID" value="BAT30899.1"/>
    <property type="molecule type" value="Genomic_DNA"/>
</dbReference>
<comment type="subcellular location">
    <subcellularLocation>
        <location evidence="1">Cell inner membrane</location>
        <topology evidence="1">Multi-pass membrane protein</topology>
    </subcellularLocation>
</comment>
<feature type="transmembrane region" description="Helical" evidence="9">
    <location>
        <begin position="261"/>
        <end position="281"/>
    </location>
</feature>
<dbReference type="GO" id="GO:0005886">
    <property type="term" value="C:plasma membrane"/>
    <property type="evidence" value="ECO:0007669"/>
    <property type="project" value="UniProtKB-SubCell"/>
</dbReference>
<evidence type="ECO:0000256" key="1">
    <source>
        <dbReference type="ARBA" id="ARBA00004429"/>
    </source>
</evidence>
<evidence type="ECO:0000256" key="2">
    <source>
        <dbReference type="ARBA" id="ARBA00022448"/>
    </source>
</evidence>
<keyword evidence="2" id="KW-0813">Transport</keyword>